<feature type="region of interest" description="Disordered" evidence="1">
    <location>
        <begin position="137"/>
        <end position="157"/>
    </location>
</feature>
<proteinExistence type="predicted"/>
<feature type="compositionally biased region" description="Low complexity" evidence="1">
    <location>
        <begin position="36"/>
        <end position="76"/>
    </location>
</feature>
<comment type="caution">
    <text evidence="3">The sequence shown here is derived from an EMBL/GenBank/DDBJ whole genome shotgun (WGS) entry which is preliminary data.</text>
</comment>
<dbReference type="Proteomes" id="UP000611762">
    <property type="component" value="Unassembled WGS sequence"/>
</dbReference>
<organism evidence="3 4">
    <name type="scientific">Congzhengia minquanensis</name>
    <dbReference type="NCBI Taxonomy" id="2763657"/>
    <lineage>
        <taxon>Bacteria</taxon>
        <taxon>Bacillati</taxon>
        <taxon>Bacillota</taxon>
        <taxon>Clostridia</taxon>
        <taxon>Eubacteriales</taxon>
        <taxon>Oscillospiraceae</taxon>
        <taxon>Congzhengia</taxon>
    </lineage>
</organism>
<sequence>MRKYRNKIILGAAVLAVLAFVFWWGGNAPGLRGWNPQSEPVVTSPSVPPQETEIPPEPEQTSLPSEAPAEASSAAPEAKKSNEPATVENKPGGKANKPLTAEEKIDLAEKIAGENPPANEAGSKQYAKLQGMDINDATGKDQYRTEPVPEGRPAPLEPQDAVITDTAHTCTISVRCDSILKNMAWLDPEKTELVPEDGVILPPTEVTFYEGESVFNLLVREMKKNKIHLEFVNAPIYNSAYIEGIHNLYELDCGELSGWMYQVNGWFPNYGCSRYALQPGDNVEWVYTCDLGVDVGGYYASAGD</sequence>
<keyword evidence="4" id="KW-1185">Reference proteome</keyword>
<evidence type="ECO:0000256" key="1">
    <source>
        <dbReference type="SAM" id="MobiDB-lite"/>
    </source>
</evidence>
<dbReference type="RefSeq" id="WP_249311182.1">
    <property type="nucleotide sequence ID" value="NZ_JACRSU010000001.1"/>
</dbReference>
<evidence type="ECO:0000259" key="2">
    <source>
        <dbReference type="Pfam" id="PF14478"/>
    </source>
</evidence>
<accession>A0A926HTZ4</accession>
<dbReference type="Gene3D" id="2.170.130.30">
    <property type="match status" value="1"/>
</dbReference>
<dbReference type="Pfam" id="PF14478">
    <property type="entry name" value="DUF4430"/>
    <property type="match status" value="1"/>
</dbReference>
<feature type="domain" description="Transcobalamin-like C-terminal" evidence="2">
    <location>
        <begin position="211"/>
        <end position="288"/>
    </location>
</feature>
<dbReference type="InterPro" id="IPR027954">
    <property type="entry name" value="Transcobalamin-like_C"/>
</dbReference>
<dbReference type="EMBL" id="JACRSU010000001">
    <property type="protein sequence ID" value="MBC8540047.1"/>
    <property type="molecule type" value="Genomic_DNA"/>
</dbReference>
<gene>
    <name evidence="3" type="ORF">H8698_03530</name>
</gene>
<evidence type="ECO:0000313" key="4">
    <source>
        <dbReference type="Proteomes" id="UP000611762"/>
    </source>
</evidence>
<feature type="compositionally biased region" description="Basic and acidic residues" evidence="1">
    <location>
        <begin position="138"/>
        <end position="149"/>
    </location>
</feature>
<name>A0A926HTZ4_9FIRM</name>
<feature type="region of interest" description="Disordered" evidence="1">
    <location>
        <begin position="35"/>
        <end position="99"/>
    </location>
</feature>
<dbReference type="AlphaFoldDB" id="A0A926HTZ4"/>
<reference evidence="3" key="1">
    <citation type="submission" date="2020-08" db="EMBL/GenBank/DDBJ databases">
        <title>Genome public.</title>
        <authorList>
            <person name="Liu C."/>
            <person name="Sun Q."/>
        </authorList>
    </citation>
    <scope>NUCLEOTIDE SEQUENCE</scope>
    <source>
        <strain evidence="3">H8</strain>
    </source>
</reference>
<evidence type="ECO:0000313" key="3">
    <source>
        <dbReference type="EMBL" id="MBC8540047.1"/>
    </source>
</evidence>
<protein>
    <submittedName>
        <fullName evidence="3">DUF4430 domain-containing protein</fullName>
    </submittedName>
</protein>